<proteinExistence type="predicted"/>
<keyword evidence="2" id="KW-1185">Reference proteome</keyword>
<sequence>MERILKAQAKIDEEICTLKKRLQYLLTFRNSIALINQLPAEIFVHIFRSCQPASFGDRRGTKEICASQFDQWLHITQVCQRWRSIAFGSKELWTTIPMHNDVYAELAFKLSKPLPISIIDTTNDVDEDDVEASSCDLYSSLLERAEKVEIRRSVGESYLVYALGEAHSVQELILDSLDITYLSGSPFPASLKSLTLSQCEFDWSWLELDQLTELHIKAMDAPEPVDFSWFVGHMQHLPSLCLLEVVNILRDDLEDPSFHLNLQHLVINDDITLVSKLLSYVNLKPDFTLMVELLYQANLDEGQTLMLSLDHHLQASQHVIRHVVLDCEDEGRMALSNHKRGFSCQFFDQDPSNPFVHINADVDTEMSRTWLDSILGLGMDQLQQLSVRGFSGVEEWRSWPFRDLHCLRELSMDTQSFDGFFECFVGDTLSADESNDWDHVLFPALKELTFLDIHYDEQQEVQLADVLRMRRNHGYGLERLSFVGGNITDEPDGTELMIKVADELTIKPAEGPRRARHDWRRKF</sequence>
<evidence type="ECO:0000313" key="1">
    <source>
        <dbReference type="EMBL" id="TFK60835.1"/>
    </source>
</evidence>
<gene>
    <name evidence="1" type="ORF">BDN72DRAFT_850213</name>
</gene>
<evidence type="ECO:0000313" key="2">
    <source>
        <dbReference type="Proteomes" id="UP000308600"/>
    </source>
</evidence>
<dbReference type="EMBL" id="ML208726">
    <property type="protein sequence ID" value="TFK60835.1"/>
    <property type="molecule type" value="Genomic_DNA"/>
</dbReference>
<name>A0ACD3A535_9AGAR</name>
<reference evidence="1 2" key="1">
    <citation type="journal article" date="2019" name="Nat. Ecol. Evol.">
        <title>Megaphylogeny resolves global patterns of mushroom evolution.</title>
        <authorList>
            <person name="Varga T."/>
            <person name="Krizsan K."/>
            <person name="Foldi C."/>
            <person name="Dima B."/>
            <person name="Sanchez-Garcia M."/>
            <person name="Sanchez-Ramirez S."/>
            <person name="Szollosi G.J."/>
            <person name="Szarkandi J.G."/>
            <person name="Papp V."/>
            <person name="Albert L."/>
            <person name="Andreopoulos W."/>
            <person name="Angelini C."/>
            <person name="Antonin V."/>
            <person name="Barry K.W."/>
            <person name="Bougher N.L."/>
            <person name="Buchanan P."/>
            <person name="Buyck B."/>
            <person name="Bense V."/>
            <person name="Catcheside P."/>
            <person name="Chovatia M."/>
            <person name="Cooper J."/>
            <person name="Damon W."/>
            <person name="Desjardin D."/>
            <person name="Finy P."/>
            <person name="Geml J."/>
            <person name="Haridas S."/>
            <person name="Hughes K."/>
            <person name="Justo A."/>
            <person name="Karasinski D."/>
            <person name="Kautmanova I."/>
            <person name="Kiss B."/>
            <person name="Kocsube S."/>
            <person name="Kotiranta H."/>
            <person name="LaButti K.M."/>
            <person name="Lechner B.E."/>
            <person name="Liimatainen K."/>
            <person name="Lipzen A."/>
            <person name="Lukacs Z."/>
            <person name="Mihaltcheva S."/>
            <person name="Morgado L.N."/>
            <person name="Niskanen T."/>
            <person name="Noordeloos M.E."/>
            <person name="Ohm R.A."/>
            <person name="Ortiz-Santana B."/>
            <person name="Ovrebo C."/>
            <person name="Racz N."/>
            <person name="Riley R."/>
            <person name="Savchenko A."/>
            <person name="Shiryaev A."/>
            <person name="Soop K."/>
            <person name="Spirin V."/>
            <person name="Szebenyi C."/>
            <person name="Tomsovsky M."/>
            <person name="Tulloss R.E."/>
            <person name="Uehling J."/>
            <person name="Grigoriev I.V."/>
            <person name="Vagvolgyi C."/>
            <person name="Papp T."/>
            <person name="Martin F.M."/>
            <person name="Miettinen O."/>
            <person name="Hibbett D.S."/>
            <person name="Nagy L.G."/>
        </authorList>
    </citation>
    <scope>NUCLEOTIDE SEQUENCE [LARGE SCALE GENOMIC DNA]</scope>
    <source>
        <strain evidence="1 2">NL-1719</strain>
    </source>
</reference>
<dbReference type="Proteomes" id="UP000308600">
    <property type="component" value="Unassembled WGS sequence"/>
</dbReference>
<protein>
    <submittedName>
        <fullName evidence="1">Uncharacterized protein</fullName>
    </submittedName>
</protein>
<organism evidence="1 2">
    <name type="scientific">Pluteus cervinus</name>
    <dbReference type="NCBI Taxonomy" id="181527"/>
    <lineage>
        <taxon>Eukaryota</taxon>
        <taxon>Fungi</taxon>
        <taxon>Dikarya</taxon>
        <taxon>Basidiomycota</taxon>
        <taxon>Agaricomycotina</taxon>
        <taxon>Agaricomycetes</taxon>
        <taxon>Agaricomycetidae</taxon>
        <taxon>Agaricales</taxon>
        <taxon>Pluteineae</taxon>
        <taxon>Pluteaceae</taxon>
        <taxon>Pluteus</taxon>
    </lineage>
</organism>
<accession>A0ACD3A535</accession>